<reference evidence="2 3" key="1">
    <citation type="submission" date="2023-07" db="EMBL/GenBank/DDBJ databases">
        <title>Closed genome sequence of Methanosarcinaceae archaeon Am2.</title>
        <authorList>
            <person name="Poehlein A."/>
            <person name="Protasov E."/>
            <person name="Platt K."/>
            <person name="Reeh H."/>
            <person name="Daniel R."/>
            <person name="Brune A."/>
        </authorList>
    </citation>
    <scope>NUCLEOTIDE SEQUENCE [LARGE SCALE GENOMIC DNA]</scope>
    <source>
        <strain evidence="2 3">Am2</strain>
    </source>
</reference>
<proteinExistence type="predicted"/>
<accession>A0AA96V8Q6</accession>
<evidence type="ECO:0000313" key="2">
    <source>
        <dbReference type="EMBL" id="WNY27690.1"/>
    </source>
</evidence>
<name>A0AA96V8Q6_9EURY</name>
<dbReference type="EMBL" id="CP131061">
    <property type="protein sequence ID" value="WNY27690.1"/>
    <property type="molecule type" value="Genomic_DNA"/>
</dbReference>
<gene>
    <name evidence="2" type="ORF">MsAm2_14950</name>
</gene>
<keyword evidence="1" id="KW-0812">Transmembrane</keyword>
<dbReference type="GeneID" id="89228918"/>
<keyword evidence="1" id="KW-1133">Transmembrane helix</keyword>
<sequence>MNKNQKIIAGIIIVIVLAVMISVVAVYIGHTKKTGEGDISLGGMCICYVGVPVDEKISDSDTIVIATLTDSKGIWNLKNWAGSRDAMPYDMPINTEHTFKTDTVLKGKMPAEFKKQMWGGTIDGFTYGNCSQELEIGGKYILFIRNSETEPEYFISDLYIEPAGENAEFWDGTKYIGFEELMNKIQAQKN</sequence>
<keyword evidence="1" id="KW-0472">Membrane</keyword>
<keyword evidence="3" id="KW-1185">Reference proteome</keyword>
<feature type="transmembrane region" description="Helical" evidence="1">
    <location>
        <begin position="7"/>
        <end position="28"/>
    </location>
</feature>
<organism evidence="2 3">
    <name type="scientific">Methanolapillus ohkumae</name>
    <dbReference type="NCBI Taxonomy" id="3028298"/>
    <lineage>
        <taxon>Archaea</taxon>
        <taxon>Methanobacteriati</taxon>
        <taxon>Methanobacteriota</taxon>
        <taxon>Stenosarchaea group</taxon>
        <taxon>Methanomicrobia</taxon>
        <taxon>Methanosarcinales</taxon>
        <taxon>Methanosarcinaceae</taxon>
        <taxon>Methanolapillus</taxon>
    </lineage>
</organism>
<evidence type="ECO:0000256" key="1">
    <source>
        <dbReference type="SAM" id="Phobius"/>
    </source>
</evidence>
<dbReference type="Proteomes" id="UP001304970">
    <property type="component" value="Chromosome"/>
</dbReference>
<dbReference type="AlphaFoldDB" id="A0AA96V8Q6"/>
<dbReference type="RefSeq" id="WP_338097648.1">
    <property type="nucleotide sequence ID" value="NZ_CP131061.1"/>
</dbReference>
<evidence type="ECO:0000313" key="3">
    <source>
        <dbReference type="Proteomes" id="UP001304970"/>
    </source>
</evidence>
<protein>
    <submittedName>
        <fullName evidence="2">Uncharacterized protein</fullName>
    </submittedName>
</protein>